<dbReference type="EMBL" id="JABMIG020000375">
    <property type="protein sequence ID" value="KAL3779781.1"/>
    <property type="molecule type" value="Genomic_DNA"/>
</dbReference>
<dbReference type="Proteomes" id="UP001516023">
    <property type="component" value="Unassembled WGS sequence"/>
</dbReference>
<protein>
    <submittedName>
        <fullName evidence="4">Uncharacterized protein</fullName>
    </submittedName>
</protein>
<dbReference type="AlphaFoldDB" id="A0ABD3NXV8"/>
<feature type="region of interest" description="Disordered" evidence="2">
    <location>
        <begin position="87"/>
        <end position="117"/>
    </location>
</feature>
<evidence type="ECO:0000313" key="4">
    <source>
        <dbReference type="EMBL" id="KAL3779781.1"/>
    </source>
</evidence>
<name>A0ABD3NXV8_9STRA</name>
<proteinExistence type="predicted"/>
<feature type="compositionally biased region" description="Polar residues" evidence="2">
    <location>
        <begin position="249"/>
        <end position="270"/>
    </location>
</feature>
<keyword evidence="5" id="KW-1185">Reference proteome</keyword>
<feature type="region of interest" description="Disordered" evidence="2">
    <location>
        <begin position="162"/>
        <end position="181"/>
    </location>
</feature>
<keyword evidence="3" id="KW-0472">Membrane</keyword>
<comment type="caution">
    <text evidence="4">The sequence shown here is derived from an EMBL/GenBank/DDBJ whole genome shotgun (WGS) entry which is preliminary data.</text>
</comment>
<evidence type="ECO:0000256" key="1">
    <source>
        <dbReference type="SAM" id="Coils"/>
    </source>
</evidence>
<keyword evidence="3" id="KW-0812">Transmembrane</keyword>
<keyword evidence="3" id="KW-1133">Transmembrane helix</keyword>
<dbReference type="Gene3D" id="1.10.287.1490">
    <property type="match status" value="2"/>
</dbReference>
<evidence type="ECO:0000256" key="3">
    <source>
        <dbReference type="SAM" id="Phobius"/>
    </source>
</evidence>
<feature type="region of interest" description="Disordered" evidence="2">
    <location>
        <begin position="248"/>
        <end position="270"/>
    </location>
</feature>
<feature type="coiled-coil region" evidence="1">
    <location>
        <begin position="991"/>
        <end position="1039"/>
    </location>
</feature>
<reference evidence="4 5" key="1">
    <citation type="journal article" date="2020" name="G3 (Bethesda)">
        <title>Improved Reference Genome for Cyclotella cryptica CCMP332, a Model for Cell Wall Morphogenesis, Salinity Adaptation, and Lipid Production in Diatoms (Bacillariophyta).</title>
        <authorList>
            <person name="Roberts W.R."/>
            <person name="Downey K.M."/>
            <person name="Ruck E.C."/>
            <person name="Traller J.C."/>
            <person name="Alverson A.J."/>
        </authorList>
    </citation>
    <scope>NUCLEOTIDE SEQUENCE [LARGE SCALE GENOMIC DNA]</scope>
    <source>
        <strain evidence="4 5">CCMP332</strain>
    </source>
</reference>
<dbReference type="PANTHER" id="PTHR18937">
    <property type="entry name" value="STRUCTURAL MAINTENANCE OF CHROMOSOMES SMC FAMILY MEMBER"/>
    <property type="match status" value="1"/>
</dbReference>
<gene>
    <name evidence="4" type="ORF">HJC23_005998</name>
</gene>
<feature type="coiled-coil region" evidence="1">
    <location>
        <begin position="315"/>
        <end position="596"/>
    </location>
</feature>
<keyword evidence="1" id="KW-0175">Coiled coil</keyword>
<sequence>MRQDKFFKLYVVISSMKWFCVITLGISAYYLWSYGTTFQDPMENISYKILKRKLPTSTFNHLTTIDNHLTVKQSICHLKTHAPQKMPPNPHEFHFVTPPCSPKRRGSPPSCDPDRAVPLYPPPALNRNTRLPSPSPSASSCNTLRTQDCFSNSADNGDISELESSCDGAGVRSSSNSPTKEVPSVVGTIFVQKNAGSSPMAPLRASSPAPSPRCRALLEKRRRRFVEHRKAQSFDSSSPARSGILCLKSDTSTTKASTPGRSDTSSVMSDTLSPVLRKDKADLRYKTIESNDLMAELSALRAWKQDVTKEHAAIVEALECSVLKHVAEAEDLKREVDEEAAKSAKNIEALKNQIGEQQKDIDKKKHEIKELEDIVIWSETTLAAKMDLLKENGKTKDDEIAKLKEELITSRSIAQSQSEELEDVKSWKRVAENDMEQQGKEIMILSEENQELKGKLAAYEDMLQSKTVECRTLTEKMAESLECLTEVRSQLESKENDVADMQEKLSDNVNKYERTITELMDKMAEDAESHSEKVGILEKELSVKLTEFKSTSRELLNYEGHLTEARNEISGLCSRLQDKEAEVADLQKQIMENNRKNERTIAAMTEDGAKNAELHSCMISKLQTEISTRDSVISLLQKKLNEMRSEVSSLEAIAYSAKNNLDESGMLLSACQVELQSEKDTARLLSQQLTASRETCDEKQAKIDDFESEIETLKSQIVDYEAVIESEVEKASLLSKELLKSKDDSASSEAKIVEQKTEIDTLKNDLVILHEKIESIMKKSSLLSQELADTNERYVASQTQVNELDNQISAYEKTIASKDQEISQLKRYLEMRDESILSLEHNMNVKNEKISELQTKISTANENLERLEIQLYECKEDFKNQLIAEQAPSLDAICDLRSALLKKDNEIKQYKEDMKSAFAEITKMESKVVSYQLLNDALTAERDELRQWKYDAAENMKAQDLHLNEVTSQSIALRRKCSELTGLLTERDADAKSWQNKLDIEVHALSKLEEEAIVKTKEIELLKEQVESKSIKINELIEINKLKEQEVSIQVEKIREWDEFQNMTKAKLISNDEELEALVSQNTQLSSRITELEKDLERQKTKVNFAKRAIEGLEKTLVAVEEQRQKLLRDKEKCAAPKNNS</sequence>
<feature type="transmembrane region" description="Helical" evidence="3">
    <location>
        <begin position="7"/>
        <end position="32"/>
    </location>
</feature>
<feature type="coiled-coil region" evidence="1">
    <location>
        <begin position="689"/>
        <end position="927"/>
    </location>
</feature>
<organism evidence="4 5">
    <name type="scientific">Cyclotella cryptica</name>
    <dbReference type="NCBI Taxonomy" id="29204"/>
    <lineage>
        <taxon>Eukaryota</taxon>
        <taxon>Sar</taxon>
        <taxon>Stramenopiles</taxon>
        <taxon>Ochrophyta</taxon>
        <taxon>Bacillariophyta</taxon>
        <taxon>Coscinodiscophyceae</taxon>
        <taxon>Thalassiosirophycidae</taxon>
        <taxon>Stephanodiscales</taxon>
        <taxon>Stephanodiscaceae</taxon>
        <taxon>Cyclotella</taxon>
    </lineage>
</organism>
<accession>A0ABD3NXV8</accession>
<feature type="coiled-coil region" evidence="1">
    <location>
        <begin position="1075"/>
        <end position="1130"/>
    </location>
</feature>
<evidence type="ECO:0000313" key="5">
    <source>
        <dbReference type="Proteomes" id="UP001516023"/>
    </source>
</evidence>
<evidence type="ECO:0000256" key="2">
    <source>
        <dbReference type="SAM" id="MobiDB-lite"/>
    </source>
</evidence>